<evidence type="ECO:0000313" key="1">
    <source>
        <dbReference type="EMBL" id="OGL45273.1"/>
    </source>
</evidence>
<dbReference type="Proteomes" id="UP000179266">
    <property type="component" value="Unassembled WGS sequence"/>
</dbReference>
<comment type="caution">
    <text evidence="1">The sequence shown here is derived from an EMBL/GenBank/DDBJ whole genome shotgun (WGS) entry which is preliminary data.</text>
</comment>
<protein>
    <submittedName>
        <fullName evidence="1">Uncharacterized protein</fullName>
    </submittedName>
</protein>
<dbReference type="EMBL" id="MGDD01000186">
    <property type="protein sequence ID" value="OGL45273.1"/>
    <property type="molecule type" value="Genomic_DNA"/>
</dbReference>
<gene>
    <name evidence="1" type="ORF">A2161_10640</name>
</gene>
<sequence>MMVEEIKMLIINGILSKFWKQDKKEALLKVLYEIYNCDKVFTIEEANDFNKKCKKLNIDSQNMKAISIKKAITIIQNDKLLNDLLYFIIASAVYKDKDYDQQERSQIDEIIKKYNLNEKILIERIKEIRNKNIKKLLNEWEKEIQDGKYP</sequence>
<evidence type="ECO:0000313" key="2">
    <source>
        <dbReference type="Proteomes" id="UP000179266"/>
    </source>
</evidence>
<accession>A0A1F7RUS4</accession>
<dbReference type="AlphaFoldDB" id="A0A1F7RUS4"/>
<organism evidence="1 2">
    <name type="scientific">Candidatus Schekmanbacteria bacterium RBG_13_48_7</name>
    <dbReference type="NCBI Taxonomy" id="1817878"/>
    <lineage>
        <taxon>Bacteria</taxon>
        <taxon>Candidatus Schekmaniibacteriota</taxon>
    </lineage>
</organism>
<proteinExistence type="predicted"/>
<reference evidence="1 2" key="1">
    <citation type="journal article" date="2016" name="Nat. Commun.">
        <title>Thousands of microbial genomes shed light on interconnected biogeochemical processes in an aquifer system.</title>
        <authorList>
            <person name="Anantharaman K."/>
            <person name="Brown C.T."/>
            <person name="Hug L.A."/>
            <person name="Sharon I."/>
            <person name="Castelle C.J."/>
            <person name="Probst A.J."/>
            <person name="Thomas B.C."/>
            <person name="Singh A."/>
            <person name="Wilkins M.J."/>
            <person name="Karaoz U."/>
            <person name="Brodie E.L."/>
            <person name="Williams K.H."/>
            <person name="Hubbard S.S."/>
            <person name="Banfield J.F."/>
        </authorList>
    </citation>
    <scope>NUCLEOTIDE SEQUENCE [LARGE SCALE GENOMIC DNA]</scope>
</reference>
<dbReference type="Gene3D" id="1.10.3680.10">
    <property type="entry name" value="TerB-like"/>
    <property type="match status" value="1"/>
</dbReference>
<name>A0A1F7RUS4_9BACT</name>
<dbReference type="InterPro" id="IPR029024">
    <property type="entry name" value="TerB-like"/>
</dbReference>